<dbReference type="SUPFAM" id="SSF53623">
    <property type="entry name" value="MurD-like peptide ligases, catalytic domain"/>
    <property type="match status" value="1"/>
</dbReference>
<comment type="catalytic activity">
    <reaction evidence="1">
        <text>beta-D-GlcNAc-(1-&gt;4)-Mur2Ac(oyl-L-Ala-gamma-D-O-P-Glu-L-Lys-D-Ala-D-Ala)-di-trans,octa-cis-undecaprenyl diphosphate + NH4(+) = beta-D-GlcNAc-(1-&gt;4)-Mur2Ac(oyl-L-Ala-D-isoglutaminyl-L-Lys-D-Ala-D-Ala)-di-trans,octa-cis-undecaprenyl diphosphate + phosphate + H(+)</text>
        <dbReference type="Rhea" id="RHEA:57932"/>
        <dbReference type="ChEBI" id="CHEBI:15378"/>
        <dbReference type="ChEBI" id="CHEBI:28938"/>
        <dbReference type="ChEBI" id="CHEBI:43474"/>
        <dbReference type="ChEBI" id="CHEBI:62233"/>
        <dbReference type="ChEBI" id="CHEBI:143132"/>
    </reaction>
</comment>
<dbReference type="InterPro" id="IPR013221">
    <property type="entry name" value="Mur_ligase_cen"/>
</dbReference>
<evidence type="ECO:0000259" key="3">
    <source>
        <dbReference type="Pfam" id="PF08353"/>
    </source>
</evidence>
<dbReference type="Proteomes" id="UP000093629">
    <property type="component" value="Unassembled WGS sequence"/>
</dbReference>
<sequence length="412" mass="43174">MVTARARLALAAGASARWASRVTGRGAGAMIGGLVAMTLDRSVLRQLGEGRRTVVVTGTNGKSTTTRMTAAALGTIGPVATNAEGANMDAGLVAALAADRRAGLAALEVDEMHVPHVSDAVRPAAVVLLNLSRDQLDRVGEINVIERALRGGLARHPGAVVVANCDDVLMTSAAYDCPDVVWVAAGGSWANDSVSCPRSGEVIVRDQQHWYSTGAEFKRPTPHWWFDPEDGGNLYGPDGLTLPMRLALPGAVNRGNAAQAIAAAVALGADPAKAVAAVSAVNEVAGRYRTVRIGDHVARLLLAKNPAGWQEALSMVDKHAEGVVIAVNGQVPDGEDLSWLWDVRFEHFEETAVVAAGERGTDLAVRLGYAGVEHTLVHDTVAAIASCPPGRVEVVANYTAFLQLNRRLARHG</sequence>
<keyword evidence="1" id="KW-0547">Nucleotide-binding</keyword>
<dbReference type="PANTHER" id="PTHR23135">
    <property type="entry name" value="MUR LIGASE FAMILY MEMBER"/>
    <property type="match status" value="1"/>
</dbReference>
<organism evidence="4 5">
    <name type="scientific">Mycobacterium asiaticum</name>
    <dbReference type="NCBI Taxonomy" id="1790"/>
    <lineage>
        <taxon>Bacteria</taxon>
        <taxon>Bacillati</taxon>
        <taxon>Actinomycetota</taxon>
        <taxon>Actinomycetes</taxon>
        <taxon>Mycobacteriales</taxon>
        <taxon>Mycobacteriaceae</taxon>
        <taxon>Mycobacterium</taxon>
    </lineage>
</organism>
<dbReference type="RefSeq" id="WP_065156715.1">
    <property type="nucleotide sequence ID" value="NZ_LZLQ01000003.1"/>
</dbReference>
<dbReference type="Gene3D" id="3.40.1190.10">
    <property type="entry name" value="Mur-like, catalytic domain"/>
    <property type="match status" value="1"/>
</dbReference>
<keyword evidence="1" id="KW-0573">Peptidoglycan synthesis</keyword>
<evidence type="ECO:0000256" key="1">
    <source>
        <dbReference type="HAMAP-Rule" id="MF_02214"/>
    </source>
</evidence>
<dbReference type="UniPathway" id="UPA00219"/>
<gene>
    <name evidence="1" type="primary">murT</name>
    <name evidence="4" type="ORF">A5636_16800</name>
</gene>
<dbReference type="GO" id="GO:0016881">
    <property type="term" value="F:acid-amino acid ligase activity"/>
    <property type="evidence" value="ECO:0007669"/>
    <property type="project" value="InterPro"/>
</dbReference>
<dbReference type="EMBL" id="LZLQ01000003">
    <property type="protein sequence ID" value="OBK20132.1"/>
    <property type="molecule type" value="Genomic_DNA"/>
</dbReference>
<protein>
    <recommendedName>
        <fullName evidence="1">Lipid II isoglutaminyl synthase (glutamine-hydrolyzing) subunit MurT</fullName>
        <ecNumber evidence="1">6.3.5.13</ecNumber>
    </recommendedName>
</protein>
<comment type="subunit">
    <text evidence="1">Forms a heterodimer with GatD.</text>
</comment>
<comment type="similarity">
    <text evidence="1">Belongs to the MurCDEF family. MurT subfamily.</text>
</comment>
<comment type="catalytic activity">
    <reaction evidence="1">
        <text>beta-D-GlcNAc-(1-&gt;4)-Mur2Ac(oyl-L-Ala-gamma-D-Glu-L-Lys-D-Ala-D-Ala)-di-trans,octa-cis-undecaprenyl diphosphate + ATP = beta-D-GlcNAc-(1-&gt;4)-Mur2Ac(oyl-L-Ala-gamma-D-O-P-Glu-L-Lys-D-Ala-D-Ala)-di-trans,octa-cis-undecaprenyl diphosphate + ADP</text>
        <dbReference type="Rhea" id="RHEA:59488"/>
        <dbReference type="ChEBI" id="CHEBI:30616"/>
        <dbReference type="ChEBI" id="CHEBI:60033"/>
        <dbReference type="ChEBI" id="CHEBI:143132"/>
        <dbReference type="ChEBI" id="CHEBI:456216"/>
    </reaction>
</comment>
<evidence type="ECO:0000313" key="5">
    <source>
        <dbReference type="Proteomes" id="UP000093629"/>
    </source>
</evidence>
<evidence type="ECO:0000259" key="2">
    <source>
        <dbReference type="Pfam" id="PF08245"/>
    </source>
</evidence>
<keyword evidence="5" id="KW-1185">Reference proteome</keyword>
<name>A0A1A3NIB2_MYCAS</name>
<dbReference type="GO" id="GO:0005524">
    <property type="term" value="F:ATP binding"/>
    <property type="evidence" value="ECO:0007669"/>
    <property type="project" value="UniProtKB-UniRule"/>
</dbReference>
<reference evidence="4 5" key="1">
    <citation type="submission" date="2016-06" db="EMBL/GenBank/DDBJ databases">
        <authorList>
            <person name="Kjaerup R.B."/>
            <person name="Dalgaard T.S."/>
            <person name="Juul-Madsen H.R."/>
        </authorList>
    </citation>
    <scope>NUCLEOTIDE SEQUENCE [LARGE SCALE GENOMIC DNA]</scope>
    <source>
        <strain evidence="4 5">1245139.5</strain>
    </source>
</reference>
<dbReference type="OrthoDB" id="9803907at2"/>
<keyword evidence="1" id="KW-0133">Cell shape</keyword>
<comment type="pathway">
    <text evidence="1">Cell wall biogenesis; peptidoglycan biosynthesis.</text>
</comment>
<feature type="domain" description="Lipid II isoglutaminyl synthase (glutamine-hydrolyzing) subunit MurT C-terminal" evidence="3">
    <location>
        <begin position="302"/>
        <end position="400"/>
    </location>
</feature>
<evidence type="ECO:0000313" key="4">
    <source>
        <dbReference type="EMBL" id="OBK20132.1"/>
    </source>
</evidence>
<dbReference type="Pfam" id="PF08245">
    <property type="entry name" value="Mur_ligase_M"/>
    <property type="match status" value="1"/>
</dbReference>
<dbReference type="Pfam" id="PF08353">
    <property type="entry name" value="MurT_C"/>
    <property type="match status" value="1"/>
</dbReference>
<dbReference type="GO" id="GO:0140282">
    <property type="term" value="F:carbon-nitrogen ligase activity on lipid II"/>
    <property type="evidence" value="ECO:0007669"/>
    <property type="project" value="UniProtKB-UniRule"/>
</dbReference>
<dbReference type="InterPro" id="IPR013564">
    <property type="entry name" value="MurT_C"/>
</dbReference>
<keyword evidence="1" id="KW-0479">Metal-binding</keyword>
<dbReference type="GO" id="GO:0046872">
    <property type="term" value="F:metal ion binding"/>
    <property type="evidence" value="ECO:0007669"/>
    <property type="project" value="UniProtKB-KW"/>
</dbReference>
<dbReference type="GO" id="GO:0009252">
    <property type="term" value="P:peptidoglycan biosynthetic process"/>
    <property type="evidence" value="ECO:0007669"/>
    <property type="project" value="UniProtKB-UniRule"/>
</dbReference>
<dbReference type="GO" id="GO:0008360">
    <property type="term" value="P:regulation of cell shape"/>
    <property type="evidence" value="ECO:0007669"/>
    <property type="project" value="UniProtKB-KW"/>
</dbReference>
<dbReference type="HAMAP" id="MF_02214">
    <property type="entry name" value="Lipid_II_synth_MurT"/>
    <property type="match status" value="1"/>
</dbReference>
<keyword evidence="1" id="KW-0436">Ligase</keyword>
<keyword evidence="1" id="KW-0961">Cell wall biogenesis/degradation</keyword>
<keyword evidence="1" id="KW-0067">ATP-binding</keyword>
<dbReference type="InterPro" id="IPR043703">
    <property type="entry name" value="Lipid_II_synth_MurT"/>
</dbReference>
<dbReference type="PANTHER" id="PTHR23135:SF7">
    <property type="entry name" value="LIPID II ISOGLUTAMINYL SYNTHASE (GLUTAMINE-HYDROLYZING) SUBUNIT MURT"/>
    <property type="match status" value="1"/>
</dbReference>
<comment type="catalytic activity">
    <reaction evidence="1">
        <text>beta-D-GlcNAc-(1-&gt;4)-Mur2Ac(oyl-L-Ala-gamma-D-Glu-L-Lys-D-Ala-D-Ala)-di-trans,octa-cis-undecaprenyl diphosphate + L-glutamine + ATP + H2O = beta-D-GlcNAc-(1-&gt;4)-Mur2Ac(oyl-L-Ala-D-isoglutaminyl-L-Lys-D-Ala-D-Ala)-di-trans,octa-cis-undecaprenyl diphosphate + L-glutamate + ADP + phosphate + H(+)</text>
        <dbReference type="Rhea" id="RHEA:57928"/>
        <dbReference type="ChEBI" id="CHEBI:15377"/>
        <dbReference type="ChEBI" id="CHEBI:15378"/>
        <dbReference type="ChEBI" id="CHEBI:29985"/>
        <dbReference type="ChEBI" id="CHEBI:30616"/>
        <dbReference type="ChEBI" id="CHEBI:43474"/>
        <dbReference type="ChEBI" id="CHEBI:58359"/>
        <dbReference type="ChEBI" id="CHEBI:60033"/>
        <dbReference type="ChEBI" id="CHEBI:62233"/>
        <dbReference type="ChEBI" id="CHEBI:456216"/>
        <dbReference type="EC" id="6.3.5.13"/>
    </reaction>
</comment>
<dbReference type="InterPro" id="IPR036565">
    <property type="entry name" value="Mur-like_cat_sf"/>
</dbReference>
<comment type="caution">
    <text evidence="1">Lacks conserved residue(s) required for the propagation of feature annotation.</text>
</comment>
<feature type="active site" evidence="1">
    <location>
        <position position="336"/>
    </location>
</feature>
<comment type="caution">
    <text evidence="4">The sequence shown here is derived from an EMBL/GenBank/DDBJ whole genome shotgun (WGS) entry which is preliminary data.</text>
</comment>
<proteinExistence type="inferred from homology"/>
<dbReference type="EC" id="6.3.5.13" evidence="1"/>
<accession>A0A1A3NIB2</accession>
<comment type="function">
    <text evidence="1">The lipid II isoglutaminyl synthase complex catalyzes the formation of alpha-D-isoglutamine in the cell wall lipid II stem peptide. The MurT subunit catalyzes the ATP-dependent amidation of D-glutamate residue of lipid II, converting it to an isoglutamine residue.</text>
</comment>
<dbReference type="AlphaFoldDB" id="A0A1A3NIB2"/>
<feature type="domain" description="Mur ligase central" evidence="2">
    <location>
        <begin position="56"/>
        <end position="263"/>
    </location>
</feature>
<dbReference type="GO" id="GO:0071555">
    <property type="term" value="P:cell wall organization"/>
    <property type="evidence" value="ECO:0007669"/>
    <property type="project" value="UniProtKB-KW"/>
</dbReference>